<proteinExistence type="predicted"/>
<gene>
    <name evidence="2" type="ORF">P5F74_20545</name>
</gene>
<feature type="transmembrane region" description="Helical" evidence="1">
    <location>
        <begin position="103"/>
        <end position="122"/>
    </location>
</feature>
<sequence length="268" mass="28663">MMDLIKDWRLHLLVLGVVLITEAIGTIRIEIGPGVIMLLPMLFAIVIGLLLFFTPLVKEKQSKHAEPIITLSVTLLIAKIGVTIGPGLTDLIAAGPALLLQEVGNFGTIFLALPIAVLLFNMKREAIGMTHSVGREPNLGLIYDKYGFESPEGKGVTTVYIFGTVFGAMFYGLIAGFLASFTPLHPLSLAMAAGVGSGSMMAAAVGSLVGLYPELEPQIVAFAGASNLLTYSTGLFVSMFIALPMTEKLYTIFKKWKGGEEKKNEKSA</sequence>
<keyword evidence="1" id="KW-0812">Transmembrane</keyword>
<feature type="transmembrane region" description="Helical" evidence="1">
    <location>
        <begin position="219"/>
        <end position="243"/>
    </location>
</feature>
<evidence type="ECO:0000256" key="1">
    <source>
        <dbReference type="SAM" id="Phobius"/>
    </source>
</evidence>
<feature type="transmembrane region" description="Helical" evidence="1">
    <location>
        <begin position="187"/>
        <end position="212"/>
    </location>
</feature>
<keyword evidence="1" id="KW-1133">Transmembrane helix</keyword>
<evidence type="ECO:0000313" key="2">
    <source>
        <dbReference type="EMBL" id="MED4130506.1"/>
    </source>
</evidence>
<comment type="caution">
    <text evidence="2">The sequence shown here is derived from an EMBL/GenBank/DDBJ whole genome shotgun (WGS) entry which is preliminary data.</text>
</comment>
<feature type="transmembrane region" description="Helical" evidence="1">
    <location>
        <begin position="159"/>
        <end position="181"/>
    </location>
</feature>
<dbReference type="EMBL" id="JAROAS010000069">
    <property type="protein sequence ID" value="MED4130506.1"/>
    <property type="molecule type" value="Genomic_DNA"/>
</dbReference>
<protein>
    <submittedName>
        <fullName evidence="2">DUF3100 domain-containing protein</fullName>
    </submittedName>
</protein>
<reference evidence="2 3" key="1">
    <citation type="submission" date="2023-03" db="EMBL/GenBank/DDBJ databases">
        <title>Bacillus Genome Sequencing.</title>
        <authorList>
            <person name="Dunlap C."/>
        </authorList>
    </citation>
    <scope>NUCLEOTIDE SEQUENCE [LARGE SCALE GENOMIC DNA]</scope>
    <source>
        <strain evidence="2 3">B-4107</strain>
    </source>
</reference>
<keyword evidence="1" id="KW-0472">Membrane</keyword>
<keyword evidence="3" id="KW-1185">Reference proteome</keyword>
<dbReference type="Pfam" id="PF11299">
    <property type="entry name" value="DUF3100"/>
    <property type="match status" value="1"/>
</dbReference>
<accession>A0ABU6NQP9</accession>
<dbReference type="InterPro" id="IPR021450">
    <property type="entry name" value="DUF3100"/>
</dbReference>
<dbReference type="Proteomes" id="UP001341820">
    <property type="component" value="Unassembled WGS sequence"/>
</dbReference>
<evidence type="ECO:0000313" key="3">
    <source>
        <dbReference type="Proteomes" id="UP001341820"/>
    </source>
</evidence>
<name>A0ABU6NQP9_9BACI</name>
<feature type="transmembrane region" description="Helical" evidence="1">
    <location>
        <begin position="68"/>
        <end position="88"/>
    </location>
</feature>
<organism evidence="2 3">
    <name type="scientific">Shouchella miscanthi</name>
    <dbReference type="NCBI Taxonomy" id="2598861"/>
    <lineage>
        <taxon>Bacteria</taxon>
        <taxon>Bacillati</taxon>
        <taxon>Bacillota</taxon>
        <taxon>Bacilli</taxon>
        <taxon>Bacillales</taxon>
        <taxon>Bacillaceae</taxon>
        <taxon>Shouchella</taxon>
    </lineage>
</organism>
<dbReference type="RefSeq" id="WP_035397733.1">
    <property type="nucleotide sequence ID" value="NZ_CP042163.1"/>
</dbReference>
<feature type="transmembrane region" description="Helical" evidence="1">
    <location>
        <begin position="35"/>
        <end position="56"/>
    </location>
</feature>